<dbReference type="EMBL" id="MU006106">
    <property type="protein sequence ID" value="KAF2835863.1"/>
    <property type="molecule type" value="Genomic_DNA"/>
</dbReference>
<feature type="region of interest" description="Disordered" evidence="1">
    <location>
        <begin position="1"/>
        <end position="51"/>
    </location>
</feature>
<sequence length="295" mass="34010">MLNHPRILNPHQRRQIQEQQRLNQQRYEEEHRVDHPSEKMGTSASKPGEPYIPTPKDQHAVRLLLHLRCKLPLELADIIITTAEYFPKLSCQNDKGVIASASSGVGNSLRHLYLVSNPIPEPQPGEKLRVRKIKFYTNSHDQGWCDNEPSRKNKYDSSFTWFEVSIFRPIKEPPPQTITANRIPDVNDFVHPLHDQGWEIVKNGDTPVWHLQRNLCANENFIDHTVTWYEDGTKDFERSGYEENEVHETGDGTGDGKDFIKSLRSGDRIGIWVCAQFPGWANTVNDIKMEMTYTA</sequence>
<gene>
    <name evidence="2" type="ORF">M501DRAFT_997547</name>
</gene>
<feature type="compositionally biased region" description="Basic and acidic residues" evidence="1">
    <location>
        <begin position="26"/>
        <end position="38"/>
    </location>
</feature>
<protein>
    <submittedName>
        <fullName evidence="2">Uncharacterized protein</fullName>
    </submittedName>
</protein>
<comment type="caution">
    <text evidence="2">The sequence shown here is derived from an EMBL/GenBank/DDBJ whole genome shotgun (WGS) entry which is preliminary data.</text>
</comment>
<reference evidence="2" key="1">
    <citation type="journal article" date="2020" name="Stud. Mycol.">
        <title>101 Dothideomycetes genomes: a test case for predicting lifestyles and emergence of pathogens.</title>
        <authorList>
            <person name="Haridas S."/>
            <person name="Albert R."/>
            <person name="Binder M."/>
            <person name="Bloem J."/>
            <person name="Labutti K."/>
            <person name="Salamov A."/>
            <person name="Andreopoulos B."/>
            <person name="Baker S."/>
            <person name="Barry K."/>
            <person name="Bills G."/>
            <person name="Bluhm B."/>
            <person name="Cannon C."/>
            <person name="Castanera R."/>
            <person name="Culley D."/>
            <person name="Daum C."/>
            <person name="Ezra D."/>
            <person name="Gonzalez J."/>
            <person name="Henrissat B."/>
            <person name="Kuo A."/>
            <person name="Liang C."/>
            <person name="Lipzen A."/>
            <person name="Lutzoni F."/>
            <person name="Magnuson J."/>
            <person name="Mondo S."/>
            <person name="Nolan M."/>
            <person name="Ohm R."/>
            <person name="Pangilinan J."/>
            <person name="Park H.-J."/>
            <person name="Ramirez L."/>
            <person name="Alfaro M."/>
            <person name="Sun H."/>
            <person name="Tritt A."/>
            <person name="Yoshinaga Y."/>
            <person name="Zwiers L.-H."/>
            <person name="Turgeon B."/>
            <person name="Goodwin S."/>
            <person name="Spatafora J."/>
            <person name="Crous P."/>
            <person name="Grigoriev I."/>
        </authorList>
    </citation>
    <scope>NUCLEOTIDE SEQUENCE</scope>
    <source>
        <strain evidence="2">CBS 101060</strain>
    </source>
</reference>
<name>A0A9P4S6C2_9PEZI</name>
<keyword evidence="3" id="KW-1185">Reference proteome</keyword>
<accession>A0A9P4S6C2</accession>
<proteinExistence type="predicted"/>
<organism evidence="2 3">
    <name type="scientific">Patellaria atrata CBS 101060</name>
    <dbReference type="NCBI Taxonomy" id="1346257"/>
    <lineage>
        <taxon>Eukaryota</taxon>
        <taxon>Fungi</taxon>
        <taxon>Dikarya</taxon>
        <taxon>Ascomycota</taxon>
        <taxon>Pezizomycotina</taxon>
        <taxon>Dothideomycetes</taxon>
        <taxon>Dothideomycetes incertae sedis</taxon>
        <taxon>Patellariales</taxon>
        <taxon>Patellariaceae</taxon>
        <taxon>Patellaria</taxon>
    </lineage>
</organism>
<dbReference type="OrthoDB" id="66095at2759"/>
<dbReference type="Proteomes" id="UP000799429">
    <property type="component" value="Unassembled WGS sequence"/>
</dbReference>
<dbReference type="AlphaFoldDB" id="A0A9P4S6C2"/>
<evidence type="ECO:0000313" key="3">
    <source>
        <dbReference type="Proteomes" id="UP000799429"/>
    </source>
</evidence>
<evidence type="ECO:0000313" key="2">
    <source>
        <dbReference type="EMBL" id="KAF2835863.1"/>
    </source>
</evidence>
<evidence type="ECO:0000256" key="1">
    <source>
        <dbReference type="SAM" id="MobiDB-lite"/>
    </source>
</evidence>